<dbReference type="OrthoDB" id="3478924at2"/>
<dbReference type="InterPro" id="IPR008990">
    <property type="entry name" value="Elect_transpt_acc-like_dom_sf"/>
</dbReference>
<dbReference type="GO" id="GO:0046914">
    <property type="term" value="F:transition metal ion binding"/>
    <property type="evidence" value="ECO:0007669"/>
    <property type="project" value="InterPro"/>
</dbReference>
<comment type="catalytic activity">
    <reaction evidence="5">
        <text>an aliphatic primary amide = an aliphatic nitrile + H2O</text>
        <dbReference type="Rhea" id="RHEA:12673"/>
        <dbReference type="ChEBI" id="CHEBI:15377"/>
        <dbReference type="ChEBI" id="CHEBI:65285"/>
        <dbReference type="ChEBI" id="CHEBI:80291"/>
        <dbReference type="EC" id="4.2.1.84"/>
    </reaction>
</comment>
<keyword evidence="4" id="KW-0456">Lyase</keyword>
<proteinExistence type="inferred from homology"/>
<dbReference type="Gene3D" id="1.10.472.20">
    <property type="entry name" value="Nitrile hydratase, beta subunit"/>
    <property type="match status" value="1"/>
</dbReference>
<dbReference type="Pfam" id="PF21006">
    <property type="entry name" value="NHase_beta_N"/>
    <property type="match status" value="1"/>
</dbReference>
<dbReference type="EC" id="4.2.1.84" evidence="3"/>
<protein>
    <recommendedName>
        <fullName evidence="3">nitrile hydratase</fullName>
        <ecNumber evidence="3">4.2.1.84</ecNumber>
    </recommendedName>
</protein>
<dbReference type="InterPro" id="IPR003168">
    <property type="entry name" value="Nitrile_hydratase_bsu"/>
</dbReference>
<gene>
    <name evidence="8" type="ORF">SAMN05421881_10952</name>
</gene>
<evidence type="ECO:0000256" key="2">
    <source>
        <dbReference type="ARBA" id="ARBA00009098"/>
    </source>
</evidence>
<reference evidence="8 9" key="1">
    <citation type="submission" date="2016-10" db="EMBL/GenBank/DDBJ databases">
        <authorList>
            <person name="de Groot N.N."/>
        </authorList>
    </citation>
    <scope>NUCLEOTIDE SEQUENCE [LARGE SCALE GENOMIC DNA]</scope>
    <source>
        <strain evidence="8 9">Nm1</strain>
    </source>
</reference>
<keyword evidence="9" id="KW-1185">Reference proteome</keyword>
<sequence length="240" mass="27339">MKLQHYIGGLENLEPSSFEKRVFVQPWEKRIFGIHVAMMALSNHLDAVKSVPTQFDSFWTWGHLRKGAEGMNPFDYFKYRYYEKWLGGISGFYLESGYISAGELNSRTGLYLKDINASLPEVQNSAIDAQVVEYLRTGDSPACHAAVQPKFKAGDVVTVRNPPPVEHCKLPGYLRTKKGIIDEVYEGAYNYYFPTGDGIGDPMPIYNVVFNSHDIWGNLTEPNTKIYVQVFEAYLEDRDQ</sequence>
<dbReference type="InterPro" id="IPR049054">
    <property type="entry name" value="CN_hydtase_beta-like_N"/>
</dbReference>
<dbReference type="Gene3D" id="2.30.30.50">
    <property type="match status" value="1"/>
</dbReference>
<organism evidence="8 9">
    <name type="scientific">Nitrosomonas halophila</name>
    <dbReference type="NCBI Taxonomy" id="44576"/>
    <lineage>
        <taxon>Bacteria</taxon>
        <taxon>Pseudomonadati</taxon>
        <taxon>Pseudomonadota</taxon>
        <taxon>Betaproteobacteria</taxon>
        <taxon>Nitrosomonadales</taxon>
        <taxon>Nitrosomonadaceae</taxon>
        <taxon>Nitrosomonas</taxon>
    </lineage>
</organism>
<dbReference type="AlphaFoldDB" id="A0A1H3PEG7"/>
<name>A0A1H3PEG7_9PROT</name>
<evidence type="ECO:0000313" key="9">
    <source>
        <dbReference type="Proteomes" id="UP000198640"/>
    </source>
</evidence>
<feature type="domain" description="Nitrile hydratase beta subunit-like N-terminal" evidence="7">
    <location>
        <begin position="1"/>
        <end position="122"/>
    </location>
</feature>
<accession>A0A1H3PEG7</accession>
<dbReference type="InterPro" id="IPR024690">
    <property type="entry name" value="CN_hydtase_beta_dom_C"/>
</dbReference>
<dbReference type="RefSeq" id="WP_090415789.1">
    <property type="nucleotide sequence ID" value="NZ_FNOY01000095.1"/>
</dbReference>
<evidence type="ECO:0000259" key="6">
    <source>
        <dbReference type="Pfam" id="PF02211"/>
    </source>
</evidence>
<feature type="domain" description="Nitrile hydratase beta subunit" evidence="6">
    <location>
        <begin position="141"/>
        <end position="236"/>
    </location>
</feature>
<dbReference type="STRING" id="44576.SAMN05421881_10952"/>
<dbReference type="Proteomes" id="UP000198640">
    <property type="component" value="Unassembled WGS sequence"/>
</dbReference>
<dbReference type="Pfam" id="PF02211">
    <property type="entry name" value="NHase_beta_C"/>
    <property type="match status" value="1"/>
</dbReference>
<dbReference type="EMBL" id="FNOY01000095">
    <property type="protein sequence ID" value="SDY98789.1"/>
    <property type="molecule type" value="Genomic_DNA"/>
</dbReference>
<evidence type="ECO:0000256" key="4">
    <source>
        <dbReference type="ARBA" id="ARBA00023239"/>
    </source>
</evidence>
<evidence type="ECO:0000256" key="1">
    <source>
        <dbReference type="ARBA" id="ARBA00004042"/>
    </source>
</evidence>
<dbReference type="SUPFAM" id="SSF50090">
    <property type="entry name" value="Electron transport accessory proteins"/>
    <property type="match status" value="1"/>
</dbReference>
<dbReference type="InterPro" id="IPR042262">
    <property type="entry name" value="CN_hydtase_beta_C"/>
</dbReference>
<comment type="function">
    <text evidence="1">NHase catalyzes the hydration of various nitrile compounds to the corresponding amides.</text>
</comment>
<evidence type="ECO:0000313" key="8">
    <source>
        <dbReference type="EMBL" id="SDY98789.1"/>
    </source>
</evidence>
<dbReference type="NCBIfam" id="TIGR03888">
    <property type="entry name" value="nitrile_beta"/>
    <property type="match status" value="1"/>
</dbReference>
<comment type="similarity">
    <text evidence="2">Belongs to the nitrile hydratase subunit beta family.</text>
</comment>
<evidence type="ECO:0000256" key="5">
    <source>
        <dbReference type="ARBA" id="ARBA00044877"/>
    </source>
</evidence>
<dbReference type="GO" id="GO:0018822">
    <property type="term" value="F:nitrile hydratase activity"/>
    <property type="evidence" value="ECO:0007669"/>
    <property type="project" value="UniProtKB-EC"/>
</dbReference>
<evidence type="ECO:0000256" key="3">
    <source>
        <dbReference type="ARBA" id="ARBA00013079"/>
    </source>
</evidence>
<evidence type="ECO:0000259" key="7">
    <source>
        <dbReference type="Pfam" id="PF21006"/>
    </source>
</evidence>